<proteinExistence type="predicted"/>
<evidence type="ECO:0000313" key="2">
    <source>
        <dbReference type="Proteomes" id="UP000887458"/>
    </source>
</evidence>
<accession>A0ABQ8J5L9</accession>
<comment type="caution">
    <text evidence="1">The sequence shown here is derived from an EMBL/GenBank/DDBJ whole genome shotgun (WGS) entry which is preliminary data.</text>
</comment>
<protein>
    <submittedName>
        <fullName evidence="1">Uncharacterized protein</fullName>
    </submittedName>
</protein>
<dbReference type="Proteomes" id="UP000887458">
    <property type="component" value="Unassembled WGS sequence"/>
</dbReference>
<dbReference type="EMBL" id="NJHN03000073">
    <property type="protein sequence ID" value="KAH9417790.1"/>
    <property type="molecule type" value="Genomic_DNA"/>
</dbReference>
<reference evidence="1 2" key="1">
    <citation type="journal article" date="2018" name="J. Allergy Clin. Immunol.">
        <title>High-quality assembly of Dermatophagoides pteronyssinus genome and transcriptome reveals a wide range of novel allergens.</title>
        <authorList>
            <person name="Liu X.Y."/>
            <person name="Yang K.Y."/>
            <person name="Wang M.Q."/>
            <person name="Kwok J.S."/>
            <person name="Zeng X."/>
            <person name="Yang Z."/>
            <person name="Xiao X.J."/>
            <person name="Lau C.P."/>
            <person name="Li Y."/>
            <person name="Huang Z.M."/>
            <person name="Ba J.G."/>
            <person name="Yim A.K."/>
            <person name="Ouyang C.Y."/>
            <person name="Ngai S.M."/>
            <person name="Chan T.F."/>
            <person name="Leung E.L."/>
            <person name="Liu L."/>
            <person name="Liu Z.G."/>
            <person name="Tsui S.K."/>
        </authorList>
    </citation>
    <scope>NUCLEOTIDE SEQUENCE [LARGE SCALE GENOMIC DNA]</scope>
    <source>
        <strain evidence="1">Derp</strain>
    </source>
</reference>
<organism evidence="1 2">
    <name type="scientific">Dermatophagoides pteronyssinus</name>
    <name type="common">European house dust mite</name>
    <dbReference type="NCBI Taxonomy" id="6956"/>
    <lineage>
        <taxon>Eukaryota</taxon>
        <taxon>Metazoa</taxon>
        <taxon>Ecdysozoa</taxon>
        <taxon>Arthropoda</taxon>
        <taxon>Chelicerata</taxon>
        <taxon>Arachnida</taxon>
        <taxon>Acari</taxon>
        <taxon>Acariformes</taxon>
        <taxon>Sarcoptiformes</taxon>
        <taxon>Astigmata</taxon>
        <taxon>Psoroptidia</taxon>
        <taxon>Analgoidea</taxon>
        <taxon>Pyroglyphidae</taxon>
        <taxon>Dermatophagoidinae</taxon>
        <taxon>Dermatophagoides</taxon>
    </lineage>
</organism>
<reference evidence="1 2" key="2">
    <citation type="journal article" date="2022" name="Mol. Biol. Evol.">
        <title>Comparative Genomics Reveals Insights into the Divergent Evolution of Astigmatic Mites and Household Pest Adaptations.</title>
        <authorList>
            <person name="Xiong Q."/>
            <person name="Wan A.T."/>
            <person name="Liu X."/>
            <person name="Fung C.S."/>
            <person name="Xiao X."/>
            <person name="Malainual N."/>
            <person name="Hou J."/>
            <person name="Wang L."/>
            <person name="Wang M."/>
            <person name="Yang K.Y."/>
            <person name="Cui Y."/>
            <person name="Leung E.L."/>
            <person name="Nong W."/>
            <person name="Shin S.K."/>
            <person name="Au S.W."/>
            <person name="Jeong K.Y."/>
            <person name="Chew F.T."/>
            <person name="Hui J.H."/>
            <person name="Leung T.F."/>
            <person name="Tungtrongchitr A."/>
            <person name="Zhong N."/>
            <person name="Liu Z."/>
            <person name="Tsui S.K."/>
        </authorList>
    </citation>
    <scope>NUCLEOTIDE SEQUENCE [LARGE SCALE GENOMIC DNA]</scope>
    <source>
        <strain evidence="1">Derp</strain>
    </source>
</reference>
<gene>
    <name evidence="1" type="ORF">DERP_013565</name>
</gene>
<evidence type="ECO:0000313" key="1">
    <source>
        <dbReference type="EMBL" id="KAH9417790.1"/>
    </source>
</evidence>
<sequence length="63" mass="7586">MIFITMEKKNQKAKKPEINNNNNHYLENSIYFITTSTIENIYFPLEMSKSEGNLFTNFMRKKF</sequence>
<name>A0ABQ8J5L9_DERPT</name>
<keyword evidence="2" id="KW-1185">Reference proteome</keyword>